<dbReference type="RefSeq" id="WP_139602608.1">
    <property type="nucleotide sequence ID" value="NZ_VDCQ01000015.1"/>
</dbReference>
<dbReference type="EMBL" id="VDCQ01000015">
    <property type="protein sequence ID" value="TNJ65807.1"/>
    <property type="molecule type" value="Genomic_DNA"/>
</dbReference>
<evidence type="ECO:0000313" key="2">
    <source>
        <dbReference type="Proteomes" id="UP000307943"/>
    </source>
</evidence>
<protein>
    <submittedName>
        <fullName evidence="1">Uncharacterized protein</fullName>
    </submittedName>
</protein>
<organism evidence="1 2">
    <name type="scientific">Paenibacillus hemerocallicola</name>
    <dbReference type="NCBI Taxonomy" id="1172614"/>
    <lineage>
        <taxon>Bacteria</taxon>
        <taxon>Bacillati</taxon>
        <taxon>Bacillota</taxon>
        <taxon>Bacilli</taxon>
        <taxon>Bacillales</taxon>
        <taxon>Paenibacillaceae</taxon>
        <taxon>Paenibacillus</taxon>
    </lineage>
</organism>
<proteinExistence type="predicted"/>
<keyword evidence="2" id="KW-1185">Reference proteome</keyword>
<comment type="caution">
    <text evidence="1">The sequence shown here is derived from an EMBL/GenBank/DDBJ whole genome shotgun (WGS) entry which is preliminary data.</text>
</comment>
<sequence>MKVKHRIRCFESDVLVCEDGQAFNLNIQARTNPLGFGRTLGAFAALEQAVEAAEHFCLAYRIAREHGYYLKEDELVRHEREPIAVRWVLDRCLTEQEWCDLLARSADAS</sequence>
<name>A0A5C4TBF5_9BACL</name>
<dbReference type="OrthoDB" id="2613405at2"/>
<dbReference type="AlphaFoldDB" id="A0A5C4TBF5"/>
<reference evidence="1 2" key="1">
    <citation type="submission" date="2019-05" db="EMBL/GenBank/DDBJ databases">
        <title>We sequenced the genome of Paenibacillus hemerocallicola KCTC 33185 for further insight into its adaptation and study the phylogeny of Paenibacillus.</title>
        <authorList>
            <person name="Narsing Rao M.P."/>
        </authorList>
    </citation>
    <scope>NUCLEOTIDE SEQUENCE [LARGE SCALE GENOMIC DNA]</scope>
    <source>
        <strain evidence="1 2">KCTC 33185</strain>
    </source>
</reference>
<evidence type="ECO:0000313" key="1">
    <source>
        <dbReference type="EMBL" id="TNJ65807.1"/>
    </source>
</evidence>
<dbReference type="Proteomes" id="UP000307943">
    <property type="component" value="Unassembled WGS sequence"/>
</dbReference>
<gene>
    <name evidence="1" type="ORF">FE784_12870</name>
</gene>
<accession>A0A5C4TBF5</accession>